<keyword evidence="10" id="KW-1185">Reference proteome</keyword>
<dbReference type="GO" id="GO:0003677">
    <property type="term" value="F:DNA binding"/>
    <property type="evidence" value="ECO:0007669"/>
    <property type="project" value="UniProtKB-KW"/>
</dbReference>
<accession>A0A8S0Q0U3</accession>
<reference evidence="9 10" key="1">
    <citation type="submission" date="2019-12" db="EMBL/GenBank/DDBJ databases">
        <authorList>
            <person name="Alioto T."/>
            <person name="Alioto T."/>
            <person name="Gomez Garrido J."/>
        </authorList>
    </citation>
    <scope>NUCLEOTIDE SEQUENCE [LARGE SCALE GENOMIC DNA]</scope>
</reference>
<dbReference type="Proteomes" id="UP000594638">
    <property type="component" value="Unassembled WGS sequence"/>
</dbReference>
<dbReference type="InterPro" id="IPR044759">
    <property type="entry name" value="bZIP_RF2"/>
</dbReference>
<dbReference type="PROSITE" id="PS50217">
    <property type="entry name" value="BZIP"/>
    <property type="match status" value="1"/>
</dbReference>
<feature type="domain" description="BZIP" evidence="8">
    <location>
        <begin position="425"/>
        <end position="488"/>
    </location>
</feature>
<keyword evidence="6" id="KW-0175">Coiled coil</keyword>
<dbReference type="OrthoDB" id="1435597at2759"/>
<sequence length="577" mass="63552">MGGDTEKVNGDSIQRLQTSVGISSSSLAKQQQSVPINQLDIPQLNVLQFRGQMRQFSPNFGVESSSKRVGIPPSHPPMPRNSPYSQIPVTGHMNSQQGQQNFSPSPGQSHSRSLSQPSFFSLDSLPPLSPLPYRESLSTSMADQVSGDISMEERDANSHSLLPPPPFTRGSASRAVEIVLPRKAHRRSNSDIPFGISTLTQPQLSSTPLWNPGAFEKSPSARENLGAKPVQLVKRESCWEKHIESNAEGMGERKSEGEVVDDLFSAYMNLDNIDMLNSSGTDEKLGNENREDLDSRASGSKMTGGDSSDNEATSSVNESGNNTWKHGISSSTEKREGIKRRSAGDIAPTTRHSRSLSVDSFIGNMNFTDESPRLPPSPGTRLGQLSPTNSIDANFSLEFGNGEFNGAEIKKIMENEKLAEIALSDPKRAKRILANRQSAARSKERKMRYIAELEHKVQTLQTEATTLSAQLTSLQRDSAGLTSYNNELKFRLQAMEQQAQLRDALNEALTAEVKRLKLASAELSGDRSKFQQLSINPQQFQLCQQEATRQNMQQQSQPQPRPQQQNDSTSTQQESKQ</sequence>
<feature type="compositionally biased region" description="Low complexity" evidence="7">
    <location>
        <begin position="550"/>
        <end position="565"/>
    </location>
</feature>
<dbReference type="InterPro" id="IPR046347">
    <property type="entry name" value="bZIP_sf"/>
</dbReference>
<feature type="region of interest" description="Disordered" evidence="7">
    <location>
        <begin position="278"/>
        <end position="352"/>
    </location>
</feature>
<organism evidence="9 10">
    <name type="scientific">Olea europaea subsp. europaea</name>
    <dbReference type="NCBI Taxonomy" id="158383"/>
    <lineage>
        <taxon>Eukaryota</taxon>
        <taxon>Viridiplantae</taxon>
        <taxon>Streptophyta</taxon>
        <taxon>Embryophyta</taxon>
        <taxon>Tracheophyta</taxon>
        <taxon>Spermatophyta</taxon>
        <taxon>Magnoliopsida</taxon>
        <taxon>eudicotyledons</taxon>
        <taxon>Gunneridae</taxon>
        <taxon>Pentapetalae</taxon>
        <taxon>asterids</taxon>
        <taxon>lamiids</taxon>
        <taxon>Lamiales</taxon>
        <taxon>Oleaceae</taxon>
        <taxon>Oleeae</taxon>
        <taxon>Olea</taxon>
    </lineage>
</organism>
<evidence type="ECO:0000256" key="7">
    <source>
        <dbReference type="SAM" id="MobiDB-lite"/>
    </source>
</evidence>
<evidence type="ECO:0000256" key="2">
    <source>
        <dbReference type="ARBA" id="ARBA00023015"/>
    </source>
</evidence>
<evidence type="ECO:0000256" key="3">
    <source>
        <dbReference type="ARBA" id="ARBA00023125"/>
    </source>
</evidence>
<feature type="region of interest" description="Disordered" evidence="7">
    <location>
        <begin position="542"/>
        <end position="577"/>
    </location>
</feature>
<evidence type="ECO:0000256" key="5">
    <source>
        <dbReference type="ARBA" id="ARBA00023242"/>
    </source>
</evidence>
<feature type="coiled-coil region" evidence="6">
    <location>
        <begin position="443"/>
        <end position="477"/>
    </location>
</feature>
<dbReference type="SUPFAM" id="SSF57959">
    <property type="entry name" value="Leucine zipper domain"/>
    <property type="match status" value="1"/>
</dbReference>
<protein>
    <submittedName>
        <fullName evidence="9">Probable transcription factor 21</fullName>
    </submittedName>
</protein>
<feature type="region of interest" description="Disordered" evidence="7">
    <location>
        <begin position="202"/>
        <end position="229"/>
    </location>
</feature>
<name>A0A8S0Q0U3_OLEEU</name>
<dbReference type="PANTHER" id="PTHR13690">
    <property type="entry name" value="TRANSCRIPTION FACTOR POSF21-RELATED"/>
    <property type="match status" value="1"/>
</dbReference>
<dbReference type="GO" id="GO:0003700">
    <property type="term" value="F:DNA-binding transcription factor activity"/>
    <property type="evidence" value="ECO:0007669"/>
    <property type="project" value="InterPro"/>
</dbReference>
<proteinExistence type="predicted"/>
<feature type="compositionally biased region" description="Polar residues" evidence="7">
    <location>
        <begin position="566"/>
        <end position="577"/>
    </location>
</feature>
<evidence type="ECO:0000259" key="8">
    <source>
        <dbReference type="PROSITE" id="PS50217"/>
    </source>
</evidence>
<dbReference type="Gene3D" id="1.20.5.170">
    <property type="match status" value="1"/>
</dbReference>
<dbReference type="PANTHER" id="PTHR13690:SF80">
    <property type="entry name" value="BZIP TRANSCRIPTION FACTOR FAMILY PROTEIN-RELATED"/>
    <property type="match status" value="1"/>
</dbReference>
<gene>
    <name evidence="9" type="ORF">OLEA9_A109689</name>
</gene>
<comment type="subcellular location">
    <subcellularLocation>
        <location evidence="1">Nucleus</location>
    </subcellularLocation>
</comment>
<keyword evidence="4" id="KW-0804">Transcription</keyword>
<dbReference type="AlphaFoldDB" id="A0A8S0Q0U3"/>
<comment type="caution">
    <text evidence="9">The sequence shown here is derived from an EMBL/GenBank/DDBJ whole genome shotgun (WGS) entry which is preliminary data.</text>
</comment>
<evidence type="ECO:0000256" key="4">
    <source>
        <dbReference type="ARBA" id="ARBA00023163"/>
    </source>
</evidence>
<dbReference type="GO" id="GO:0005634">
    <property type="term" value="C:nucleus"/>
    <property type="evidence" value="ECO:0007669"/>
    <property type="project" value="UniProtKB-SubCell"/>
</dbReference>
<dbReference type="Gramene" id="OE9A109689T2">
    <property type="protein sequence ID" value="OE9A109689C2"/>
    <property type="gene ID" value="OE9A109689"/>
</dbReference>
<dbReference type="SMART" id="SM00338">
    <property type="entry name" value="BRLZ"/>
    <property type="match status" value="1"/>
</dbReference>
<keyword evidence="2" id="KW-0805">Transcription regulation</keyword>
<evidence type="ECO:0000313" key="10">
    <source>
        <dbReference type="Proteomes" id="UP000594638"/>
    </source>
</evidence>
<feature type="compositionally biased region" description="Polar residues" evidence="7">
    <location>
        <begin position="84"/>
        <end position="112"/>
    </location>
</feature>
<dbReference type="EMBL" id="CACTIH010000411">
    <property type="protein sequence ID" value="CAA2960495.1"/>
    <property type="molecule type" value="Genomic_DNA"/>
</dbReference>
<feature type="compositionally biased region" description="Polar residues" evidence="7">
    <location>
        <begin position="297"/>
        <end position="331"/>
    </location>
</feature>
<evidence type="ECO:0000256" key="6">
    <source>
        <dbReference type="SAM" id="Coils"/>
    </source>
</evidence>
<feature type="compositionally biased region" description="Basic and acidic residues" evidence="7">
    <location>
        <begin position="281"/>
        <end position="295"/>
    </location>
</feature>
<evidence type="ECO:0000313" key="9">
    <source>
        <dbReference type="EMBL" id="CAA2960495.1"/>
    </source>
</evidence>
<keyword evidence="3" id="KW-0238">DNA-binding</keyword>
<keyword evidence="5" id="KW-0539">Nucleus</keyword>
<dbReference type="InterPro" id="IPR004827">
    <property type="entry name" value="bZIP"/>
</dbReference>
<dbReference type="Pfam" id="PF00170">
    <property type="entry name" value="bZIP_1"/>
    <property type="match status" value="1"/>
</dbReference>
<feature type="region of interest" description="Disordered" evidence="7">
    <location>
        <begin position="57"/>
        <end position="121"/>
    </location>
</feature>
<evidence type="ECO:0000256" key="1">
    <source>
        <dbReference type="ARBA" id="ARBA00004123"/>
    </source>
</evidence>
<dbReference type="CDD" id="cd14703">
    <property type="entry name" value="bZIP_plant_RF2"/>
    <property type="match status" value="1"/>
</dbReference>
<dbReference type="FunFam" id="1.20.5.170:FF:000009">
    <property type="entry name" value="probable transcription factor PosF21"/>
    <property type="match status" value="1"/>
</dbReference>